<proteinExistence type="predicted"/>
<evidence type="ECO:0000313" key="1">
    <source>
        <dbReference type="EMBL" id="GME85019.1"/>
    </source>
</evidence>
<reference evidence="1" key="1">
    <citation type="submission" date="2023-04" db="EMBL/GenBank/DDBJ databases">
        <title>Ambrosiozyma monospora NBRC 10751.</title>
        <authorList>
            <person name="Ichikawa N."/>
            <person name="Sato H."/>
            <person name="Tonouchi N."/>
        </authorList>
    </citation>
    <scope>NUCLEOTIDE SEQUENCE</scope>
    <source>
        <strain evidence="1">NBRC 10751</strain>
    </source>
</reference>
<comment type="caution">
    <text evidence="1">The sequence shown here is derived from an EMBL/GenBank/DDBJ whole genome shotgun (WGS) entry which is preliminary data.</text>
</comment>
<protein>
    <submittedName>
        <fullName evidence="1">Unnamed protein product</fullName>
    </submittedName>
</protein>
<accession>A0ACB5TBD6</accession>
<keyword evidence="2" id="KW-1185">Reference proteome</keyword>
<gene>
    <name evidence="1" type="ORF">Amon02_000729500</name>
</gene>
<organism evidence="1 2">
    <name type="scientific">Ambrosiozyma monospora</name>
    <name type="common">Yeast</name>
    <name type="synonym">Endomycopsis monosporus</name>
    <dbReference type="NCBI Taxonomy" id="43982"/>
    <lineage>
        <taxon>Eukaryota</taxon>
        <taxon>Fungi</taxon>
        <taxon>Dikarya</taxon>
        <taxon>Ascomycota</taxon>
        <taxon>Saccharomycotina</taxon>
        <taxon>Pichiomycetes</taxon>
        <taxon>Pichiales</taxon>
        <taxon>Pichiaceae</taxon>
        <taxon>Ambrosiozyma</taxon>
    </lineage>
</organism>
<evidence type="ECO:0000313" key="2">
    <source>
        <dbReference type="Proteomes" id="UP001165064"/>
    </source>
</evidence>
<dbReference type="EMBL" id="BSXS01006030">
    <property type="protein sequence ID" value="GME85019.1"/>
    <property type="molecule type" value="Genomic_DNA"/>
</dbReference>
<name>A0ACB5TBD6_AMBMO</name>
<dbReference type="Proteomes" id="UP001165064">
    <property type="component" value="Unassembled WGS sequence"/>
</dbReference>
<sequence>MTPPPPLKDTNLFKPIKVGSVTLQNRLVFAPTTRFRNTEDFVATNLMKKHYEDRAENNGGLLIGEATYINLGGGLYPHGPVIESKRQVEAWKQIVDAVHAKGSAIALQIYHLGRTADAALLKTYGEPFLAPSAEYFDEGHKEVTLSADCFDENHEQVAIKAGNELRAFTLEEVKQMIEDFKTAAIHAIKVAGFDFVELHAAHMYTMAQFLEVVSNHRTDEWFRC</sequence>